<dbReference type="HOGENOM" id="CLU_225320_0_0_1"/>
<dbReference type="eggNOG" id="KOG1808">
    <property type="taxonomic scope" value="Eukaryota"/>
</dbReference>
<feature type="non-terminal residue" evidence="4">
    <location>
        <position position="3317"/>
    </location>
</feature>
<dbReference type="FunFam" id="3.40.50.300:FF:004819">
    <property type="entry name" value="Uncharacterized protein"/>
    <property type="match status" value="1"/>
</dbReference>
<dbReference type="FunFam" id="3.40.50.300:FF:004215">
    <property type="entry name" value="Predicted protein"/>
    <property type="match status" value="1"/>
</dbReference>
<dbReference type="GO" id="GO:0016887">
    <property type="term" value="F:ATP hydrolysis activity"/>
    <property type="evidence" value="ECO:0000318"/>
    <property type="project" value="GO_Central"/>
</dbReference>
<dbReference type="OMA" id="CENSIQI"/>
<keyword evidence="5" id="KW-1185">Reference proteome</keyword>
<feature type="domain" description="AAA+ ATPase" evidence="3">
    <location>
        <begin position="1678"/>
        <end position="1823"/>
    </location>
</feature>
<dbReference type="Proteomes" id="UP000000600">
    <property type="component" value="Unassembled WGS sequence"/>
</dbReference>
<organism evidence="4 5">
    <name type="scientific">Paramecium tetraurelia</name>
    <dbReference type="NCBI Taxonomy" id="5888"/>
    <lineage>
        <taxon>Eukaryota</taxon>
        <taxon>Sar</taxon>
        <taxon>Alveolata</taxon>
        <taxon>Ciliophora</taxon>
        <taxon>Intramacronucleata</taxon>
        <taxon>Oligohymenophorea</taxon>
        <taxon>Peniculida</taxon>
        <taxon>Parameciidae</taxon>
        <taxon>Paramecium</taxon>
    </lineage>
</organism>
<protein>
    <recommendedName>
        <fullName evidence="3">AAA+ ATPase domain-containing protein</fullName>
    </recommendedName>
</protein>
<gene>
    <name evidence="4" type="ORF">GSPATT00038561001</name>
</gene>
<evidence type="ECO:0000256" key="1">
    <source>
        <dbReference type="ARBA" id="ARBA00022741"/>
    </source>
</evidence>
<dbReference type="InterPro" id="IPR003593">
    <property type="entry name" value="AAA+_ATPase"/>
</dbReference>
<evidence type="ECO:0000259" key="3">
    <source>
        <dbReference type="SMART" id="SM00382"/>
    </source>
</evidence>
<dbReference type="Pfam" id="PF07728">
    <property type="entry name" value="AAA_5"/>
    <property type="match status" value="5"/>
</dbReference>
<dbReference type="InterPro" id="IPR027417">
    <property type="entry name" value="P-loop_NTPase"/>
</dbReference>
<accession>A0CI40</accession>
<dbReference type="FunFam" id="3.40.50.300:FF:004818">
    <property type="entry name" value="Uncharacterized protein"/>
    <property type="match status" value="1"/>
</dbReference>
<dbReference type="STRING" id="5888.A0CI40"/>
<keyword evidence="2" id="KW-0067">ATP-binding</keyword>
<reference evidence="4 5" key="1">
    <citation type="journal article" date="2006" name="Nature">
        <title>Global trends of whole-genome duplications revealed by the ciliate Paramecium tetraurelia.</title>
        <authorList>
            <consortium name="Genoscope"/>
            <person name="Aury J.-M."/>
            <person name="Jaillon O."/>
            <person name="Duret L."/>
            <person name="Noel B."/>
            <person name="Jubin C."/>
            <person name="Porcel B.M."/>
            <person name="Segurens B."/>
            <person name="Daubin V."/>
            <person name="Anthouard V."/>
            <person name="Aiach N."/>
            <person name="Arnaiz O."/>
            <person name="Billaut A."/>
            <person name="Beisson J."/>
            <person name="Blanc I."/>
            <person name="Bouhouche K."/>
            <person name="Camara F."/>
            <person name="Duharcourt S."/>
            <person name="Guigo R."/>
            <person name="Gogendeau D."/>
            <person name="Katinka M."/>
            <person name="Keller A.-M."/>
            <person name="Kissmehl R."/>
            <person name="Klotz C."/>
            <person name="Koll F."/>
            <person name="Le Moue A."/>
            <person name="Lepere C."/>
            <person name="Malinsky S."/>
            <person name="Nowacki M."/>
            <person name="Nowak J.K."/>
            <person name="Plattner H."/>
            <person name="Poulain J."/>
            <person name="Ruiz F."/>
            <person name="Serrano V."/>
            <person name="Zagulski M."/>
            <person name="Dessen P."/>
            <person name="Betermier M."/>
            <person name="Weissenbach J."/>
            <person name="Scarpelli C."/>
            <person name="Schachter V."/>
            <person name="Sperling L."/>
            <person name="Meyer E."/>
            <person name="Cohen J."/>
            <person name="Wincker P."/>
        </authorList>
    </citation>
    <scope>NUCLEOTIDE SEQUENCE [LARGE SCALE GENOMIC DNA]</scope>
    <source>
        <strain evidence="4 5">Stock d4-2</strain>
    </source>
</reference>
<dbReference type="PANTHER" id="PTHR48103:SF2">
    <property type="entry name" value="MIDASIN"/>
    <property type="match status" value="1"/>
</dbReference>
<dbReference type="GO" id="GO:0000027">
    <property type="term" value="P:ribosomal large subunit assembly"/>
    <property type="evidence" value="ECO:0000318"/>
    <property type="project" value="GO_Central"/>
</dbReference>
<dbReference type="KEGG" id="ptm:GSPATT00038561001"/>
<dbReference type="GeneID" id="5023639"/>
<dbReference type="PANTHER" id="PTHR48103">
    <property type="entry name" value="MIDASIN-RELATED"/>
    <property type="match status" value="1"/>
</dbReference>
<dbReference type="SMART" id="SM00382">
    <property type="entry name" value="AAA"/>
    <property type="match status" value="3"/>
</dbReference>
<proteinExistence type="predicted"/>
<dbReference type="InterPro" id="IPR011704">
    <property type="entry name" value="ATPase_dyneun-rel_AAA"/>
</dbReference>
<dbReference type="OrthoDB" id="306787at2759"/>
<sequence>MIALFQVLDGSHVSLSGSKLNILSKDKSNSTILIFDSDLLLFREYLITNRKIQTAFCDPNIQILLLFEEQEQEQLTQLYSANLEKSFTPISKILIPATKLRTIDWCNCRICALIFENCVVLYDILLNKILTKITSNYNTISRFLISKKLTQIFCQYQDRENKSICLVLTIENQNEVQKFENCAFFKLIEEKDDNNLLMVQYQSNKMVIMLAKFDEEFRIERKIEQQLSNPDQKIMKVGYRKQTQELLLLDSNQNLHIYSINSDFQINLKAQTIPNIIQFNVSLLKENLILIDNKKNIILQKLPSETQIERLTYQTQTLSLASQFKKRAIQGILTDPNISQQTKLFVQQYRTDFDNLSPKFKSILNLKFKSQFLPLVDFRILNLDQNHNSKFKEFIPKMDTYAETQSVKKHLIQLEAALKGDNPILCEGGAACGKTSIIQYLAYKNQQPLIIMNLSSFTQISDLIGKVEILPGFKFEFQLGPFAQAVQEGLWILLDEANLASDSILRVIEDVLELGYITIYGSQINSHVDLVDGTLTIKKHQNFKLFLTQNPATDQKFASSRNIFSPSLMSQFITIKFEPISPNDLHLIIDQIISQKQQEIKEQLKQHIPNQQLSSLLMIIYEEIKQKNMDDGLFTIRDIVQIIDLFFLCLEQMKEKVLEILSFKDCMKLISTQFISLYKNRELINYQIDQNKVLSNANKLFFSTKNQRESEIQNWNSNQPLKFLSFHKYLFQMLTLCYKTKRAALIVGQQYCGKLSSVLLWLKLLNISKYEVLELSSNTTAEDLFGKYQPTQNGFDFILGPVTRCFHQGKILILTNFDAPDCALTESLNGVLEKNFNQLVVQNQKYQRHENFAIIALSSDLEQLEKKITPSLKSRFVSLQIKFRLNLNDITLLLQSIGLTKRNFQFPKIIDQLMTLGNSKDTSNLGKKIELISFNKIIRFLKPIQEIQKFAKSQNNQVLQQKIFECIDFFLAFCLQDNKSILNDNIKVPINYQELLLNNGRQNNYVITESRKRVADIIATAINAKVPLVLQGSAGVGKTKLISTFQQTCKLFESTSFHYINMNQNSELNDLMGQFVSTGQKDKIEFTFKKGPLFLGMEQGGIVLIDEANLSDASILNFLANVAKYPSEFHDPVSDQIIRVHEKFRILFAQNPPSYNGRNLLPDTLASKVIVVNVPNYILEEVLQICTESQPCVQNENQIFIKRGMEYFLTKLIQYPKDGNERQLNINGTQFTLRQFIRFRNRLARTGFSTNEPNWESILQLHQMILFPKNAYEEYNLESQINKIGQNLFFSIKNQQAQLQIALKLKNKILKKYETLVQNLNSIQRLVFCKIAFCYYFKENILISGETSSKTYLSKLFSELIEFQNPNPFELIYVTSETNITDLVGSMESHTKSSYHQYCLSLIRRFNQNMNQNEKKTIEDHLQELKQSYDSPEFFDQTIKNIGNQFPFIERGLTFNARFGGVLCLKNISLAEQSVIEGLNALLEIEPHFIVNGKEIKLHNEFILIAIINNTFGGQLSDALQSRFTKIRIQVPDLINPSQEIDISYEKYLINKIPDITQQKNIIQFIKELLISTKQYKELFYQNISNRKFYQWMSFLNLDLEATFQQKLALGFQFVILDKYKVNFEEVITNPELQEHYQQIQNKIQLKIKEKQFFNSQKIIINPITNKILQRIYSAFSTKYIPCLIGPPGVGKSAIAQELANITKKKFCRICCSDSLSAEDLFGSYAPKIENDKVVFVFQQGCLAQAISSNSLILFDEINLVSPEILSTLQALFNTDEKEITIKDSTFIKEKCIFLCSMNPTTYQGRQELPQCISNLLCEVYIEAFNIDHVIDIFKLKYQKEIIQLQKAGINFNIILDLHKELALLDQEQQKSNYDFNIRFLENLLSLYSQYFLNQIQKLNNENLKLELIIVCLDIIYVQHFYQTEFSQQVLKIILDKFGLSQDQWKKRRVFLEQQGNVIRISRQIGKDFIPIFDQVLSNQVIPQLSNNSFVVNLQNSIILEKLFIAINSKKVILCQGDVSSGKTSCVIKMANLLNQRFILLPIHSDLETDDLLGSFAQVNPNHDEIQVELERLSKKFILRRQVIGQQQKEMRMKYAEGVLKICCKFGYWLILDNINLARAEIVERLNSLGEDQPCLFNNEFGDSNTCIIPHENFRLICLQNPTRVDQNQLSPAFYNRCIKINFEIDLKHNSNDIIEILTIKGLGQQSIQQDNVVLASNLLKQVIFIKEHTNALINIRNVIKAFNMIQENGFQQYDQIMEIVFGSEFKESKKNPYFPIFDLKSHNVTDNIMDKYTDSILNKLVSNTLKQITDQPKKFLDFINISQFLKANLLEKEIQVYQRFIQGISQQICLVNFVEENQYDLGCYKFQVKGELIKYVGQQTIKIYPTFLSLFIQSKVLKNLLVKSKFVFQEQSILAEARLNSEGQMLVSFQQPNDLFLVPLIKSLIGPSYQQFFKIFKHMLSKSEIECSIYLDQHIELFFNFKLLDYSLSYIPNLQFKNIFGQISLNKENIITQFSLSCDLQLELNQYFIKKGFFSRVHNLNSHRGEISIPPESQIFIFQDYNCFNLFSNINIVQSPKFTSYIDLEERKVEINLECENSIQIYKLPFHIRINRIFVYFLLKEKITLNGNIQCTFQIFDKDFCSLKAQIDKSKLKLQLSQGQHQINCQNFIKQFFLNYFESNNIFIQQFVENQKTIIKKLDLITNTLYWNYEFNFQIDWKMKIFKNIILEMKNMDIYCHIDPQTTNFTICFTIEILKFCFEFYVDFDFLSFFSKQKKKQLTMILKSGKNSPLLKEIIEVFSKELKSKLQNISGFNQQQTKQFKRKEDSPQLFNADNFRKLGEQLSQQFEEKVHQIHNDLGSKLRIENSQSNLNEKIEKEIKLNYQENSNQKFKLSQESYIIWDDQIELKFSVDLLNQWSVSKYLTLSQCCLNIIAKNQSFDLNLNGFIKIMNMTLNKFQLLLTPNSLLDLNIENEPLIMQINPISFGFGLLDYQFEDLDIFPKLDQIVGFQYNMLSQKFNGEFKVGKQNIKHNLSGLQFENIQLVFGSSDNLKNTFATLEIKVIFFKQEINFYLQFQREQINKPKSLIRQLQFTSYALKNFSFNEFLENSVGITLSQKKLQFNVENFEFFLKLEKNLSWKHSIILQIQNSQCQILENFVRLQNLNGLILYKNQSWVDSCISGICFVRDFNLGSFSLTFNKEVNGLEAKFQVNPKFETKEFFLTIHNKQLNFIFFENIGHDEIKVNLGLYNNKTIFELKEEVKIFSWSNISALKLKNIVFKYFVSEEIEIEKNSNFQFEIEIFDDINLRTKITMLPRTT</sequence>
<dbReference type="SUPFAM" id="SSF52540">
    <property type="entry name" value="P-loop containing nucleoside triphosphate hydrolases"/>
    <property type="match status" value="6"/>
</dbReference>
<dbReference type="EMBL" id="CT868082">
    <property type="protein sequence ID" value="CAK70457.1"/>
    <property type="molecule type" value="Genomic_DNA"/>
</dbReference>
<dbReference type="CDD" id="cd00009">
    <property type="entry name" value="AAA"/>
    <property type="match status" value="1"/>
</dbReference>
<evidence type="ECO:0000313" key="4">
    <source>
        <dbReference type="EMBL" id="CAK70457.1"/>
    </source>
</evidence>
<dbReference type="Gene3D" id="3.40.50.300">
    <property type="entry name" value="P-loop containing nucleotide triphosphate hydrolases"/>
    <property type="match status" value="6"/>
</dbReference>
<feature type="domain" description="AAA+ ATPase" evidence="3">
    <location>
        <begin position="1024"/>
        <end position="1176"/>
    </location>
</feature>
<dbReference type="GO" id="GO:0005634">
    <property type="term" value="C:nucleus"/>
    <property type="evidence" value="ECO:0000318"/>
    <property type="project" value="GO_Central"/>
</dbReference>
<feature type="domain" description="AAA+ ATPase" evidence="3">
    <location>
        <begin position="2009"/>
        <end position="2201"/>
    </location>
</feature>
<name>A0CI40_PARTE</name>
<evidence type="ECO:0000313" key="5">
    <source>
        <dbReference type="Proteomes" id="UP000000600"/>
    </source>
</evidence>
<dbReference type="RefSeq" id="XP_001437854.1">
    <property type="nucleotide sequence ID" value="XM_001437817.1"/>
</dbReference>
<keyword evidence="1" id="KW-0547">Nucleotide-binding</keyword>
<dbReference type="InParanoid" id="A0CI40"/>
<dbReference type="GO" id="GO:0005524">
    <property type="term" value="F:ATP binding"/>
    <property type="evidence" value="ECO:0007669"/>
    <property type="project" value="UniProtKB-KW"/>
</dbReference>
<evidence type="ECO:0000256" key="2">
    <source>
        <dbReference type="ARBA" id="ARBA00022840"/>
    </source>
</evidence>